<dbReference type="RefSeq" id="WP_115122206.1">
    <property type="nucleotide sequence ID" value="NZ_QRAO01000001.1"/>
</dbReference>
<keyword evidence="7 8" id="KW-0472">Membrane</keyword>
<feature type="transmembrane region" description="Helical" evidence="8">
    <location>
        <begin position="12"/>
        <end position="30"/>
    </location>
</feature>
<feature type="transmembrane region" description="Helical" evidence="8">
    <location>
        <begin position="255"/>
        <end position="273"/>
    </location>
</feature>
<gene>
    <name evidence="10" type="ORF">C8D94_101383</name>
</gene>
<dbReference type="PANTHER" id="PTHR33908">
    <property type="entry name" value="MANNOSYLTRANSFERASE YKCB-RELATED"/>
    <property type="match status" value="1"/>
</dbReference>
<keyword evidence="3 10" id="KW-0328">Glycosyltransferase</keyword>
<dbReference type="Proteomes" id="UP000255317">
    <property type="component" value="Unassembled WGS sequence"/>
</dbReference>
<dbReference type="PANTHER" id="PTHR33908:SF11">
    <property type="entry name" value="MEMBRANE PROTEIN"/>
    <property type="match status" value="1"/>
</dbReference>
<keyword evidence="6 8" id="KW-1133">Transmembrane helix</keyword>
<name>A0A370QJJ8_9FLAO</name>
<evidence type="ECO:0000259" key="9">
    <source>
        <dbReference type="Pfam" id="PF13231"/>
    </source>
</evidence>
<dbReference type="GO" id="GO:0005886">
    <property type="term" value="C:plasma membrane"/>
    <property type="evidence" value="ECO:0007669"/>
    <property type="project" value="UniProtKB-SubCell"/>
</dbReference>
<feature type="transmembrane region" description="Helical" evidence="8">
    <location>
        <begin position="114"/>
        <end position="142"/>
    </location>
</feature>
<feature type="transmembrane region" description="Helical" evidence="8">
    <location>
        <begin position="162"/>
        <end position="194"/>
    </location>
</feature>
<dbReference type="EMBL" id="QRAO01000001">
    <property type="protein sequence ID" value="RDK88509.1"/>
    <property type="molecule type" value="Genomic_DNA"/>
</dbReference>
<feature type="transmembrane region" description="Helical" evidence="8">
    <location>
        <begin position="86"/>
        <end position="107"/>
    </location>
</feature>
<comment type="caution">
    <text evidence="10">The sequence shown here is derived from an EMBL/GenBank/DDBJ whole genome shotgun (WGS) entry which is preliminary data.</text>
</comment>
<feature type="domain" description="Glycosyltransferase RgtA/B/C/D-like" evidence="9">
    <location>
        <begin position="62"/>
        <end position="220"/>
    </location>
</feature>
<evidence type="ECO:0000256" key="5">
    <source>
        <dbReference type="ARBA" id="ARBA00022692"/>
    </source>
</evidence>
<evidence type="ECO:0000256" key="4">
    <source>
        <dbReference type="ARBA" id="ARBA00022679"/>
    </source>
</evidence>
<dbReference type="GO" id="GO:0009103">
    <property type="term" value="P:lipopolysaccharide biosynthetic process"/>
    <property type="evidence" value="ECO:0007669"/>
    <property type="project" value="UniProtKB-ARBA"/>
</dbReference>
<keyword evidence="11" id="KW-1185">Reference proteome</keyword>
<dbReference type="AlphaFoldDB" id="A0A370QJJ8"/>
<dbReference type="Pfam" id="PF13231">
    <property type="entry name" value="PMT_2"/>
    <property type="match status" value="1"/>
</dbReference>
<dbReference type="OrthoDB" id="5437043at2"/>
<keyword evidence="2" id="KW-1003">Cell membrane</keyword>
<proteinExistence type="predicted"/>
<reference evidence="10 11" key="1">
    <citation type="submission" date="2018-07" db="EMBL/GenBank/DDBJ databases">
        <title>Genomic Encyclopedia of Type Strains, Phase IV (KMG-IV): sequencing the most valuable type-strain genomes for metagenomic binning, comparative biology and taxonomic classification.</title>
        <authorList>
            <person name="Goeker M."/>
        </authorList>
    </citation>
    <scope>NUCLEOTIDE SEQUENCE [LARGE SCALE GENOMIC DNA]</scope>
    <source>
        <strain evidence="10 11">DSM 101478</strain>
    </source>
</reference>
<evidence type="ECO:0000256" key="6">
    <source>
        <dbReference type="ARBA" id="ARBA00022989"/>
    </source>
</evidence>
<keyword evidence="5 8" id="KW-0812">Transmembrane</keyword>
<sequence length="490" mass="57642">MFKNIKVTHSFKVYLGLIVAFFLRIFNLNYEGLWNDELFTAFSASNRQSLGFTIKTVAADVHPPLHNILTKLWTINFGFNDTSLRMFNVMLGVLGVLSVYHLAKLLFNKKTAVFALWLAVLNSFLILYSQEVRSYMLLFVLANYSYYYFVRLLDNPNKTSNLVYYVLFSAAALYTHYFALFITISQGVTLLILMDYSKLKNSWKSYLLMFLGPILLFVPWMPIFLKHLQYPFSYINEAKMHMLYRFPQEFFNDKLIGLLVLVIISLLLIYFVLRKFSKSTRFTAYFTSSHKSLAILFLWIVVYFSIPFVKSYLSDNNSNMNHRYFIAIVGPMVLLLAFSIAKIKSQKIRTGIFIGIIVYSTIILATSEKPYFEKKGMYREIVQSADVDNGTPILFLTSKARNFDYYLRQNGYRQLRARQKDFDVYMNENDPEEYVVFIDLHHKIYQLDKILKEKQIEYEGYSLFEMKEARNMHKATTMRMLHYKKSNDSL</sequence>
<feature type="transmembrane region" description="Helical" evidence="8">
    <location>
        <begin position="324"/>
        <end position="341"/>
    </location>
</feature>
<evidence type="ECO:0000256" key="1">
    <source>
        <dbReference type="ARBA" id="ARBA00004651"/>
    </source>
</evidence>
<feature type="transmembrane region" description="Helical" evidence="8">
    <location>
        <begin position="348"/>
        <end position="367"/>
    </location>
</feature>
<feature type="transmembrane region" description="Helical" evidence="8">
    <location>
        <begin position="293"/>
        <end position="312"/>
    </location>
</feature>
<evidence type="ECO:0000256" key="2">
    <source>
        <dbReference type="ARBA" id="ARBA00022475"/>
    </source>
</evidence>
<organism evidence="10 11">
    <name type="scientific">Marinirhabdus gelatinilytica</name>
    <dbReference type="NCBI Taxonomy" id="1703343"/>
    <lineage>
        <taxon>Bacteria</taxon>
        <taxon>Pseudomonadati</taxon>
        <taxon>Bacteroidota</taxon>
        <taxon>Flavobacteriia</taxon>
        <taxon>Flavobacteriales</taxon>
        <taxon>Flavobacteriaceae</taxon>
    </lineage>
</organism>
<evidence type="ECO:0000256" key="3">
    <source>
        <dbReference type="ARBA" id="ARBA00022676"/>
    </source>
</evidence>
<evidence type="ECO:0000313" key="10">
    <source>
        <dbReference type="EMBL" id="RDK88509.1"/>
    </source>
</evidence>
<protein>
    <submittedName>
        <fullName evidence="10">Dolichyl-phosphate-mannose-protein mannosyltransferase</fullName>
    </submittedName>
</protein>
<accession>A0A370QJJ8</accession>
<dbReference type="InterPro" id="IPR050297">
    <property type="entry name" value="LipidA_mod_glycosyltrf_83"/>
</dbReference>
<dbReference type="InterPro" id="IPR038731">
    <property type="entry name" value="RgtA/B/C-like"/>
</dbReference>
<keyword evidence="4 10" id="KW-0808">Transferase</keyword>
<comment type="subcellular location">
    <subcellularLocation>
        <location evidence="1">Cell membrane</location>
        <topology evidence="1">Multi-pass membrane protein</topology>
    </subcellularLocation>
</comment>
<dbReference type="GO" id="GO:0016763">
    <property type="term" value="F:pentosyltransferase activity"/>
    <property type="evidence" value="ECO:0007669"/>
    <property type="project" value="TreeGrafter"/>
</dbReference>
<evidence type="ECO:0000313" key="11">
    <source>
        <dbReference type="Proteomes" id="UP000255317"/>
    </source>
</evidence>
<evidence type="ECO:0000256" key="8">
    <source>
        <dbReference type="SAM" id="Phobius"/>
    </source>
</evidence>
<evidence type="ECO:0000256" key="7">
    <source>
        <dbReference type="ARBA" id="ARBA00023136"/>
    </source>
</evidence>
<feature type="transmembrane region" description="Helical" evidence="8">
    <location>
        <begin position="206"/>
        <end position="225"/>
    </location>
</feature>